<dbReference type="FunFam" id="1.10.287.1970:FF:000001">
    <property type="entry name" value="Alanine aminotransferase 2"/>
    <property type="match status" value="1"/>
</dbReference>
<feature type="region of interest" description="Disordered" evidence="7">
    <location>
        <begin position="52"/>
        <end position="77"/>
    </location>
</feature>
<dbReference type="CDD" id="cd00609">
    <property type="entry name" value="AAT_like"/>
    <property type="match status" value="1"/>
</dbReference>
<dbReference type="InterPro" id="IPR004839">
    <property type="entry name" value="Aminotransferase_I/II_large"/>
</dbReference>
<dbReference type="InterPro" id="IPR015421">
    <property type="entry name" value="PyrdxlP-dep_Trfase_major"/>
</dbReference>
<evidence type="ECO:0000256" key="3">
    <source>
        <dbReference type="ARBA" id="ARBA00022576"/>
    </source>
</evidence>
<dbReference type="Pfam" id="PF00155">
    <property type="entry name" value="Aminotran_1_2"/>
    <property type="match status" value="1"/>
</dbReference>
<accession>A0A0D2WU55</accession>
<evidence type="ECO:0000259" key="8">
    <source>
        <dbReference type="Pfam" id="PF00155"/>
    </source>
</evidence>
<dbReference type="InterPro" id="IPR045088">
    <property type="entry name" value="ALAT1/2-like"/>
</dbReference>
<keyword evidence="4 9" id="KW-0808">Transferase</keyword>
<sequence>MLASLRATATSATSAASAAASVAASVARLSSASAPSAARACLVASIAPIRTKHSSSSSSSSSAAMSGHHKGKKLNSATINRQVNAAEYAVRGEIPIRAEQLATELKQNAASLPFKQITRCNIGNPQELQQKPLTFFRQICALLEYDDLLHERNHAHVASLFPADAIARARSMRANIASMGAYTHSQGLKFIRDNVANFITARDNVGPADPNDIFLTNGASDGVKTAMQMLIQNRNSGIMIPIPQYPLYSATLSLLDGTPVPYYLDEEKGWDLSIDELSRSIAEARAQNVDVRALVVINPGNPTGGVLSMESMRGIVELCHREHLVLLADEVYQTNVYQDQRPFVSFRKVLKSMGPEFSNVELISFHSVSKGFIGECGKRGGYMEMIGIDAYVREQIYKVASISLCPNVQGQVIVDLMVNPPKEGEPSYELYARERDQILGSLKDRSLFLVDTFNKMEGVTCQPAQGAMYTFPQIRLPKKAVEAAKAAGKAPDSFYCMALLEATGVSVVPGTGFKQREGTYHFRCTFLPPQDTFPAFTDAIVRFHNEFMAKYKD</sequence>
<evidence type="ECO:0000256" key="2">
    <source>
        <dbReference type="ARBA" id="ARBA00011738"/>
    </source>
</evidence>
<dbReference type="EMBL" id="KE346369">
    <property type="protein sequence ID" value="KJE95383.1"/>
    <property type="molecule type" value="Genomic_DNA"/>
</dbReference>
<feature type="domain" description="Aminotransferase class I/classII large" evidence="8">
    <location>
        <begin position="170"/>
        <end position="527"/>
    </location>
</feature>
<keyword evidence="10" id="KW-1185">Reference proteome</keyword>
<keyword evidence="3 9" id="KW-0032">Aminotransferase</keyword>
<evidence type="ECO:0000256" key="4">
    <source>
        <dbReference type="ARBA" id="ARBA00022679"/>
    </source>
</evidence>
<dbReference type="GO" id="GO:0008483">
    <property type="term" value="F:transaminase activity"/>
    <property type="evidence" value="ECO:0007669"/>
    <property type="project" value="UniProtKB-KW"/>
</dbReference>
<organism evidence="9 10">
    <name type="scientific">Capsaspora owczarzaki (strain ATCC 30864)</name>
    <dbReference type="NCBI Taxonomy" id="595528"/>
    <lineage>
        <taxon>Eukaryota</taxon>
        <taxon>Filasterea</taxon>
        <taxon>Capsaspora</taxon>
    </lineage>
</organism>
<name>A0A0D2WU55_CAPO3</name>
<dbReference type="InterPro" id="IPR015424">
    <property type="entry name" value="PyrdxlP-dep_Trfase"/>
</dbReference>
<protein>
    <submittedName>
        <fullName evidence="9">Alanine aminotransferase</fullName>
    </submittedName>
</protein>
<keyword evidence="5" id="KW-0663">Pyridoxal phosphate</keyword>
<evidence type="ECO:0000256" key="6">
    <source>
        <dbReference type="ARBA" id="ARBA00025785"/>
    </source>
</evidence>
<comment type="subunit">
    <text evidence="2">Homodimer.</text>
</comment>
<dbReference type="PhylomeDB" id="A0A0D2WU55"/>
<dbReference type="UniPathway" id="UPA00528">
    <property type="reaction ID" value="UER00586"/>
</dbReference>
<comment type="similarity">
    <text evidence="6">Belongs to the class-I pyridoxal-phosphate-dependent aminotransferase family. Alanine aminotransferase subfamily.</text>
</comment>
<dbReference type="Gene3D" id="3.40.640.10">
    <property type="entry name" value="Type I PLP-dependent aspartate aminotransferase-like (Major domain)"/>
    <property type="match status" value="1"/>
</dbReference>
<dbReference type="Proteomes" id="UP000008743">
    <property type="component" value="Unassembled WGS sequence"/>
</dbReference>
<dbReference type="GO" id="GO:0030170">
    <property type="term" value="F:pyridoxal phosphate binding"/>
    <property type="evidence" value="ECO:0007669"/>
    <property type="project" value="InterPro"/>
</dbReference>
<evidence type="ECO:0000256" key="7">
    <source>
        <dbReference type="SAM" id="MobiDB-lite"/>
    </source>
</evidence>
<dbReference type="SUPFAM" id="SSF53383">
    <property type="entry name" value="PLP-dependent transferases"/>
    <property type="match status" value="1"/>
</dbReference>
<dbReference type="PANTHER" id="PTHR11751:SF29">
    <property type="entry name" value="ALANINE TRANSAMINASE"/>
    <property type="match status" value="1"/>
</dbReference>
<dbReference type="PANTHER" id="PTHR11751">
    <property type="entry name" value="ALANINE AMINOTRANSFERASE"/>
    <property type="match status" value="1"/>
</dbReference>
<proteinExistence type="inferred from homology"/>
<evidence type="ECO:0000256" key="1">
    <source>
        <dbReference type="ARBA" id="ARBA00001933"/>
    </source>
</evidence>
<dbReference type="FunFam" id="3.90.1150.10:FF:000010">
    <property type="entry name" value="Alanine aminotransferase 2"/>
    <property type="match status" value="1"/>
</dbReference>
<comment type="cofactor">
    <cofactor evidence="1">
        <name>pyridoxal 5'-phosphate</name>
        <dbReference type="ChEBI" id="CHEBI:597326"/>
    </cofactor>
</comment>
<gene>
    <name evidence="9" type="ORF">CAOG_005836</name>
</gene>
<dbReference type="OrthoDB" id="1732682at2759"/>
<dbReference type="GO" id="GO:0042853">
    <property type="term" value="P:L-alanine catabolic process"/>
    <property type="evidence" value="ECO:0007669"/>
    <property type="project" value="UniProtKB-UniPathway"/>
</dbReference>
<reference evidence="10" key="1">
    <citation type="submission" date="2011-02" db="EMBL/GenBank/DDBJ databases">
        <title>The Genome Sequence of Capsaspora owczarzaki ATCC 30864.</title>
        <authorList>
            <person name="Russ C."/>
            <person name="Cuomo C."/>
            <person name="Burger G."/>
            <person name="Gray M.W."/>
            <person name="Holland P.W.H."/>
            <person name="King N."/>
            <person name="Lang F.B.F."/>
            <person name="Roger A.J."/>
            <person name="Ruiz-Trillo I."/>
            <person name="Young S.K."/>
            <person name="Zeng Q."/>
            <person name="Gargeya S."/>
            <person name="Alvarado L."/>
            <person name="Berlin A."/>
            <person name="Chapman S.B."/>
            <person name="Chen Z."/>
            <person name="Freedman E."/>
            <person name="Gellesch M."/>
            <person name="Goldberg J."/>
            <person name="Griggs A."/>
            <person name="Gujja S."/>
            <person name="Heilman E."/>
            <person name="Heiman D."/>
            <person name="Howarth C."/>
            <person name="Mehta T."/>
            <person name="Neiman D."/>
            <person name="Pearson M."/>
            <person name="Roberts A."/>
            <person name="Saif S."/>
            <person name="Shea T."/>
            <person name="Shenoy N."/>
            <person name="Sisk P."/>
            <person name="Stolte C."/>
            <person name="Sykes S."/>
            <person name="White J."/>
            <person name="Yandava C."/>
            <person name="Haas B."/>
            <person name="Nusbaum C."/>
            <person name="Birren B."/>
        </authorList>
    </citation>
    <scope>NUCLEOTIDE SEQUENCE</scope>
    <source>
        <strain evidence="10">ATCC 30864</strain>
    </source>
</reference>
<dbReference type="Gene3D" id="1.10.287.1970">
    <property type="match status" value="1"/>
</dbReference>
<dbReference type="InParanoid" id="A0A0D2WU55"/>
<dbReference type="Gene3D" id="3.90.1150.10">
    <property type="entry name" value="Aspartate Aminotransferase, domain 1"/>
    <property type="match status" value="1"/>
</dbReference>
<dbReference type="FunFam" id="3.40.640.10:FF:000012">
    <property type="entry name" value="alanine aminotransferase 2"/>
    <property type="match status" value="1"/>
</dbReference>
<evidence type="ECO:0000313" key="9">
    <source>
        <dbReference type="EMBL" id="KJE95383.1"/>
    </source>
</evidence>
<dbReference type="AlphaFoldDB" id="A0A0D2WU55"/>
<dbReference type="STRING" id="595528.A0A0D2WU55"/>
<dbReference type="FunCoup" id="A0A0D2WU55">
    <property type="interactions" value="158"/>
</dbReference>
<evidence type="ECO:0000256" key="5">
    <source>
        <dbReference type="ARBA" id="ARBA00022898"/>
    </source>
</evidence>
<dbReference type="InterPro" id="IPR015422">
    <property type="entry name" value="PyrdxlP-dep_Trfase_small"/>
</dbReference>
<dbReference type="eggNOG" id="KOG0258">
    <property type="taxonomic scope" value="Eukaryota"/>
</dbReference>
<evidence type="ECO:0000313" key="10">
    <source>
        <dbReference type="Proteomes" id="UP000008743"/>
    </source>
</evidence>